<evidence type="ECO:0000256" key="3">
    <source>
        <dbReference type="HAMAP-Rule" id="MF_00632"/>
    </source>
</evidence>
<comment type="function">
    <text evidence="3">Nucleotide-binding protein.</text>
</comment>
<dbReference type="Gene3D" id="3.30.70.990">
    <property type="entry name" value="YajQ-like, domain 2"/>
    <property type="match status" value="1"/>
</dbReference>
<accession>A0A0R2SG76</accession>
<dbReference type="InterPro" id="IPR035570">
    <property type="entry name" value="UPF0234_N"/>
</dbReference>
<dbReference type="EMBL" id="LIBB01000159">
    <property type="protein sequence ID" value="KRO71603.1"/>
    <property type="molecule type" value="Genomic_DNA"/>
</dbReference>
<organism evidence="4 5">
    <name type="scientific">OM182 bacterium BACL3 MAG-120507-bin80</name>
    <dbReference type="NCBI Taxonomy" id="1655577"/>
    <lineage>
        <taxon>Bacteria</taxon>
        <taxon>Pseudomonadati</taxon>
        <taxon>Pseudomonadota</taxon>
        <taxon>Gammaproteobacteria</taxon>
        <taxon>OMG group</taxon>
        <taxon>OM182 clade</taxon>
    </lineage>
</organism>
<comment type="caution">
    <text evidence="4">The sequence shown here is derived from an EMBL/GenBank/DDBJ whole genome shotgun (WGS) entry which is preliminary data.</text>
</comment>
<evidence type="ECO:0000313" key="4">
    <source>
        <dbReference type="EMBL" id="KRO71603.1"/>
    </source>
</evidence>
<dbReference type="SUPFAM" id="SSF89963">
    <property type="entry name" value="YajQ-like"/>
    <property type="match status" value="2"/>
</dbReference>
<dbReference type="GO" id="GO:0000166">
    <property type="term" value="F:nucleotide binding"/>
    <property type="evidence" value="ECO:0007669"/>
    <property type="project" value="UniProtKB-UniRule"/>
</dbReference>
<dbReference type="CDD" id="cd11740">
    <property type="entry name" value="YajQ_like"/>
    <property type="match status" value="1"/>
</dbReference>
<evidence type="ECO:0000256" key="2">
    <source>
        <dbReference type="ARBA" id="ARBA00093450"/>
    </source>
</evidence>
<dbReference type="Proteomes" id="UP000051934">
    <property type="component" value="Unassembled WGS sequence"/>
</dbReference>
<dbReference type="HAMAP" id="MF_00632">
    <property type="entry name" value="UPF0234"/>
    <property type="match status" value="1"/>
</dbReference>
<gene>
    <name evidence="4" type="ORF">ABR69_00205</name>
</gene>
<evidence type="ECO:0000256" key="1">
    <source>
        <dbReference type="ARBA" id="ARBA00022741"/>
    </source>
</evidence>
<reference evidence="4 5" key="1">
    <citation type="submission" date="2015-10" db="EMBL/GenBank/DDBJ databases">
        <title>Metagenome-Assembled Genomes uncover a global brackish microbiome.</title>
        <authorList>
            <person name="Hugerth L.W."/>
            <person name="Larsson J."/>
            <person name="Alneberg J."/>
            <person name="Lindh M.V."/>
            <person name="Legrand C."/>
            <person name="Pinhassi J."/>
            <person name="Andersson A.F."/>
        </authorList>
    </citation>
    <scope>NUCLEOTIDE SEQUENCE [LARGE SCALE GENOMIC DNA]</scope>
    <source>
        <strain evidence="4">BACL4 MAG-120507-bin80</strain>
    </source>
</reference>
<dbReference type="PANTHER" id="PTHR30476:SF0">
    <property type="entry name" value="UPF0234 PROTEIN YAJQ"/>
    <property type="match status" value="1"/>
</dbReference>
<proteinExistence type="inferred from homology"/>
<dbReference type="Pfam" id="PF04461">
    <property type="entry name" value="YajQ"/>
    <property type="match status" value="1"/>
</dbReference>
<dbReference type="NCBIfam" id="NF003819">
    <property type="entry name" value="PRK05412.1"/>
    <property type="match status" value="1"/>
</dbReference>
<dbReference type="AlphaFoldDB" id="A0A0R2SG76"/>
<name>A0A0R2SG76_9GAMM</name>
<evidence type="ECO:0000313" key="5">
    <source>
        <dbReference type="Proteomes" id="UP000051934"/>
    </source>
</evidence>
<keyword evidence="1 3" id="KW-0547">Nucleotide-binding</keyword>
<dbReference type="GO" id="GO:0005829">
    <property type="term" value="C:cytosol"/>
    <property type="evidence" value="ECO:0007669"/>
    <property type="project" value="TreeGrafter"/>
</dbReference>
<protein>
    <recommendedName>
        <fullName evidence="3">Nucleotide-binding protein ABR69_00205</fullName>
    </recommendedName>
</protein>
<sequence>MPTFDIVSEVDVHEVRNAMEQSNKEVGTRFDFKGIDASFALAKENEITLTAEVDFQLQQMLEILRGKLVKRGVDVKSLSEGEVQLSGQRATLAVTVQQGIESDIARKLVKQIKDKKLKVQTAIQGDKLRVTGKKRDDLQEVIAFLRELPLDIPLQFNNFRD</sequence>
<dbReference type="InterPro" id="IPR007551">
    <property type="entry name" value="YajQ/Smlt4090-like"/>
</dbReference>
<comment type="similarity">
    <text evidence="2 3">Belongs to the YajQ family.</text>
</comment>
<dbReference type="InterPro" id="IPR036183">
    <property type="entry name" value="YajQ-like_sf"/>
</dbReference>
<dbReference type="PANTHER" id="PTHR30476">
    <property type="entry name" value="UPF0234 PROTEIN YAJQ"/>
    <property type="match status" value="1"/>
</dbReference>
<dbReference type="InterPro" id="IPR035571">
    <property type="entry name" value="UPF0234-like_C"/>
</dbReference>
<dbReference type="Gene3D" id="3.30.70.860">
    <property type="match status" value="1"/>
</dbReference>